<evidence type="ECO:0000256" key="7">
    <source>
        <dbReference type="PIRSR" id="PIRSR611782-1"/>
    </source>
</evidence>
<dbReference type="EMBL" id="CP039396">
    <property type="protein sequence ID" value="QCD43064.1"/>
    <property type="molecule type" value="Genomic_DNA"/>
</dbReference>
<name>A0A4P7W4U6_9BACT</name>
<feature type="domain" description="PDZ" evidence="11">
    <location>
        <begin position="314"/>
        <end position="395"/>
    </location>
</feature>
<dbReference type="Proteomes" id="UP000297149">
    <property type="component" value="Chromosome"/>
</dbReference>
<dbReference type="InterPro" id="IPR009003">
    <property type="entry name" value="Peptidase_S1_PA"/>
</dbReference>
<evidence type="ECO:0000313" key="12">
    <source>
        <dbReference type="EMBL" id="QCD43064.1"/>
    </source>
</evidence>
<dbReference type="NCBIfam" id="TIGR02037">
    <property type="entry name" value="degP_htrA_DO"/>
    <property type="match status" value="1"/>
</dbReference>
<dbReference type="PANTHER" id="PTHR43343:SF3">
    <property type="entry name" value="PROTEASE DO-LIKE 8, CHLOROPLASTIC"/>
    <property type="match status" value="1"/>
</dbReference>
<dbReference type="Gene3D" id="2.40.10.120">
    <property type="match status" value="1"/>
</dbReference>
<dbReference type="PROSITE" id="PS50106">
    <property type="entry name" value="PDZ"/>
    <property type="match status" value="1"/>
</dbReference>
<dbReference type="PANTHER" id="PTHR43343">
    <property type="entry name" value="PEPTIDASE S12"/>
    <property type="match status" value="1"/>
</dbReference>
<proteinExistence type="inferred from homology"/>
<evidence type="ECO:0000256" key="5">
    <source>
        <dbReference type="ARBA" id="ARBA00022801"/>
    </source>
</evidence>
<keyword evidence="2" id="KW-0645">Protease</keyword>
<dbReference type="SUPFAM" id="SSF50156">
    <property type="entry name" value="PDZ domain-like"/>
    <property type="match status" value="1"/>
</dbReference>
<feature type="signal peptide" evidence="10">
    <location>
        <begin position="1"/>
        <end position="25"/>
    </location>
</feature>
<evidence type="ECO:0000256" key="3">
    <source>
        <dbReference type="ARBA" id="ARBA00022729"/>
    </source>
</evidence>
<feature type="chain" id="PRO_5020981770" evidence="10">
    <location>
        <begin position="26"/>
        <end position="517"/>
    </location>
</feature>
<evidence type="ECO:0000256" key="4">
    <source>
        <dbReference type="ARBA" id="ARBA00022737"/>
    </source>
</evidence>
<feature type="active site" description="Charge relay system" evidence="7">
    <location>
        <position position="150"/>
    </location>
</feature>
<feature type="binding site" evidence="8">
    <location>
        <begin position="257"/>
        <end position="259"/>
    </location>
    <ligand>
        <name>substrate</name>
    </ligand>
</feature>
<evidence type="ECO:0000256" key="6">
    <source>
        <dbReference type="ARBA" id="ARBA00022825"/>
    </source>
</evidence>
<evidence type="ECO:0000256" key="10">
    <source>
        <dbReference type="SAM" id="SignalP"/>
    </source>
</evidence>
<evidence type="ECO:0000259" key="11">
    <source>
        <dbReference type="PROSITE" id="PS50106"/>
    </source>
</evidence>
<feature type="active site" description="Charge relay system" evidence="7">
    <location>
        <position position="259"/>
    </location>
</feature>
<keyword evidence="13" id="KW-1185">Reference proteome</keyword>
<reference evidence="13" key="1">
    <citation type="submission" date="2019-02" db="EMBL/GenBank/DDBJ databases">
        <title>Isolation and identification of novel species under the genus Muribaculum.</title>
        <authorList>
            <person name="Miyake S."/>
            <person name="Ding Y."/>
            <person name="Low A."/>
            <person name="Soh M."/>
            <person name="Seedorf H."/>
        </authorList>
    </citation>
    <scope>NUCLEOTIDE SEQUENCE [LARGE SCALE GENOMIC DNA]</scope>
    <source>
        <strain evidence="13">H5</strain>
    </source>
</reference>
<dbReference type="SMART" id="SM00228">
    <property type="entry name" value="PDZ"/>
    <property type="match status" value="1"/>
</dbReference>
<dbReference type="KEGG" id="ddb:E7747_12690"/>
<comment type="similarity">
    <text evidence="1">Belongs to the peptidase S1C family.</text>
</comment>
<dbReference type="InterPro" id="IPR011782">
    <property type="entry name" value="Pept_S1C_Do"/>
</dbReference>
<evidence type="ECO:0000256" key="8">
    <source>
        <dbReference type="PIRSR" id="PIRSR611782-2"/>
    </source>
</evidence>
<evidence type="ECO:0000256" key="1">
    <source>
        <dbReference type="ARBA" id="ARBA00010541"/>
    </source>
</evidence>
<dbReference type="InterPro" id="IPR001478">
    <property type="entry name" value="PDZ"/>
</dbReference>
<dbReference type="GO" id="GO:0004252">
    <property type="term" value="F:serine-type endopeptidase activity"/>
    <property type="evidence" value="ECO:0007669"/>
    <property type="project" value="InterPro"/>
</dbReference>
<feature type="binding site" evidence="8">
    <location>
        <position position="180"/>
    </location>
    <ligand>
        <name>substrate</name>
    </ligand>
</feature>
<feature type="binding site" evidence="8">
    <location>
        <position position="150"/>
    </location>
    <ligand>
        <name>substrate</name>
    </ligand>
</feature>
<keyword evidence="3 10" id="KW-0732">Signal</keyword>
<accession>A0A4P7W4U6</accession>
<organism evidence="12 13">
    <name type="scientific">Duncaniella dubosii</name>
    <dbReference type="NCBI Taxonomy" id="2518971"/>
    <lineage>
        <taxon>Bacteria</taxon>
        <taxon>Pseudomonadati</taxon>
        <taxon>Bacteroidota</taxon>
        <taxon>Bacteroidia</taxon>
        <taxon>Bacteroidales</taxon>
        <taxon>Muribaculaceae</taxon>
        <taxon>Duncaniella</taxon>
    </lineage>
</organism>
<sequence>MKLSGKIIMLAAGTAVLSSAVTAVAMKRALFNDGEVQSYSELFDQGGATSGHLTKVAQLPANHSDFTTAAESTINGVVSIKSYATPRGYSQNSGNGGFFGDPFFEYFFGNPGGNRRSQPRQEHQPRQQQPSGLGSGVIISADGYIVTNNHVIDEADRLEVTLNDNRTFDATVVGSDASTDLALIKIEAKDLPVIPMGDSEALKVGEWVLAVGNPFGFTSTVTTGIVSAKGRSIGSQSHGGRMGIESYIQTDAAVNPGNSGGALVNLAGELIGINTAIYSQTGNYAGYSFAIPTTIVKKIVSDLRQFGTVQRAVLGISIMDLSNEIAKENNITAVTKGVFVGDVSDRSSAKEAGLQKGDVIVKINDINTDNVAQLQEQVAKHRPGDKIKVTYIRDNNTKSVDVTLRNPQGNMQITKAGDITDLGCAFKKVDESVLRQLGLSNGVQVAGLSDGRFRDSGVKNGFIIYSINDSRVSSPEDVEKIHKAIMKGSGDEKVMILRGVYPTGKRGIYAVDLSGTE</sequence>
<dbReference type="InterPro" id="IPR001940">
    <property type="entry name" value="Peptidase_S1C"/>
</dbReference>
<dbReference type="InterPro" id="IPR036034">
    <property type="entry name" value="PDZ_sf"/>
</dbReference>
<dbReference type="Pfam" id="PF13180">
    <property type="entry name" value="PDZ_2"/>
    <property type="match status" value="1"/>
</dbReference>
<keyword evidence="6" id="KW-0720">Serine protease</keyword>
<dbReference type="PRINTS" id="PR00834">
    <property type="entry name" value="PROTEASES2C"/>
</dbReference>
<gene>
    <name evidence="12" type="ORF">E7747_12690</name>
</gene>
<evidence type="ECO:0000313" key="13">
    <source>
        <dbReference type="Proteomes" id="UP000297149"/>
    </source>
</evidence>
<keyword evidence="4" id="KW-0677">Repeat</keyword>
<dbReference type="GO" id="GO:0006508">
    <property type="term" value="P:proteolysis"/>
    <property type="evidence" value="ECO:0007669"/>
    <property type="project" value="UniProtKB-KW"/>
</dbReference>
<evidence type="ECO:0000256" key="2">
    <source>
        <dbReference type="ARBA" id="ARBA00022670"/>
    </source>
</evidence>
<feature type="active site" description="Charge relay system" evidence="7">
    <location>
        <position position="180"/>
    </location>
</feature>
<feature type="region of interest" description="Disordered" evidence="9">
    <location>
        <begin position="110"/>
        <end position="135"/>
    </location>
</feature>
<dbReference type="AlphaFoldDB" id="A0A4P7W4U6"/>
<protein>
    <submittedName>
        <fullName evidence="12">Do family serine endopeptidase</fullName>
    </submittedName>
</protein>
<dbReference type="Pfam" id="PF13365">
    <property type="entry name" value="Trypsin_2"/>
    <property type="match status" value="1"/>
</dbReference>
<dbReference type="SUPFAM" id="SSF50494">
    <property type="entry name" value="Trypsin-like serine proteases"/>
    <property type="match status" value="1"/>
</dbReference>
<dbReference type="RefSeq" id="WP_136416364.1">
    <property type="nucleotide sequence ID" value="NZ_CP039396.1"/>
</dbReference>
<evidence type="ECO:0000256" key="9">
    <source>
        <dbReference type="SAM" id="MobiDB-lite"/>
    </source>
</evidence>
<dbReference type="InterPro" id="IPR051201">
    <property type="entry name" value="Chloro_Bact_Ser_Proteases"/>
</dbReference>
<keyword evidence="5" id="KW-0378">Hydrolase</keyword>
<dbReference type="Gene3D" id="2.30.42.10">
    <property type="match status" value="1"/>
</dbReference>
<dbReference type="FunFam" id="2.40.10.10:FF:000001">
    <property type="entry name" value="Periplasmic serine protease DegS"/>
    <property type="match status" value="1"/>
</dbReference>